<keyword evidence="2" id="KW-1185">Reference proteome</keyword>
<dbReference type="AlphaFoldDB" id="A0A0M9WCR3"/>
<sequence>MAQAFNWLRRILHNIPDCLCYPGLLRLASSTSFTSSLSRIPRTEVAFTTFTTHWDLQYSRMCIYRHTTQKFLAGHTKFDRRSARHEDLYKRTI</sequence>
<accession>A0A0M9WCR3</accession>
<evidence type="ECO:0000313" key="2">
    <source>
        <dbReference type="Proteomes" id="UP000037696"/>
    </source>
</evidence>
<proteinExistence type="predicted"/>
<dbReference type="EMBL" id="LHQQ01000197">
    <property type="protein sequence ID" value="KOS39569.1"/>
    <property type="molecule type" value="Genomic_DNA"/>
</dbReference>
<gene>
    <name evidence="1" type="ORF">ACN38_g9582</name>
</gene>
<reference evidence="1 2" key="1">
    <citation type="submission" date="2015-08" db="EMBL/GenBank/DDBJ databases">
        <title>Genome sequencing of Penicillium nordicum.</title>
        <authorList>
            <person name="Nguyen H.D."/>
            <person name="Seifert K.A."/>
        </authorList>
    </citation>
    <scope>NUCLEOTIDE SEQUENCE [LARGE SCALE GENOMIC DNA]</scope>
    <source>
        <strain evidence="1 2">DAOMC 185683</strain>
    </source>
</reference>
<organism evidence="1 2">
    <name type="scientific">Penicillium nordicum</name>
    <dbReference type="NCBI Taxonomy" id="229535"/>
    <lineage>
        <taxon>Eukaryota</taxon>
        <taxon>Fungi</taxon>
        <taxon>Dikarya</taxon>
        <taxon>Ascomycota</taxon>
        <taxon>Pezizomycotina</taxon>
        <taxon>Eurotiomycetes</taxon>
        <taxon>Eurotiomycetidae</taxon>
        <taxon>Eurotiales</taxon>
        <taxon>Aspergillaceae</taxon>
        <taxon>Penicillium</taxon>
    </lineage>
</organism>
<name>A0A0M9WCR3_9EURO</name>
<dbReference type="Proteomes" id="UP000037696">
    <property type="component" value="Unassembled WGS sequence"/>
</dbReference>
<comment type="caution">
    <text evidence="1">The sequence shown here is derived from an EMBL/GenBank/DDBJ whole genome shotgun (WGS) entry which is preliminary data.</text>
</comment>
<protein>
    <submittedName>
        <fullName evidence="1">Uncharacterized protein</fullName>
    </submittedName>
</protein>
<evidence type="ECO:0000313" key="1">
    <source>
        <dbReference type="EMBL" id="KOS39569.1"/>
    </source>
</evidence>